<proteinExistence type="predicted"/>
<evidence type="ECO:0000313" key="2">
    <source>
        <dbReference type="Proteomes" id="UP001056707"/>
    </source>
</evidence>
<dbReference type="RefSeq" id="WP_252750170.1">
    <property type="nucleotide sequence ID" value="NZ_CP097116.1"/>
</dbReference>
<organism evidence="1 2">
    <name type="scientific">Fructilactobacillus myrtifloralis</name>
    <dbReference type="NCBI Taxonomy" id="2940301"/>
    <lineage>
        <taxon>Bacteria</taxon>
        <taxon>Bacillati</taxon>
        <taxon>Bacillota</taxon>
        <taxon>Bacilli</taxon>
        <taxon>Lactobacillales</taxon>
        <taxon>Lactobacillaceae</taxon>
        <taxon>Fructilactobacillus</taxon>
    </lineage>
</organism>
<protein>
    <recommendedName>
        <fullName evidence="3">dUTPase</fullName>
    </recommendedName>
</protein>
<sequence>MTFKDLQTLSLNYYQQLDVKNHTMWQQPRHQTAALVSLEVQLANFAQATGLETGVVNHPQLAPRATQLEEFTKCLRTFFLVANLLNWNELCQPTEEQLTRLSNLTPDEPNTRATLYLMVNRLVLTAYYEKQATAFQHAWSLFLKWGLVDSGFSIAQITATLQQQLAALQTPPAPENGR</sequence>
<name>A0ABY5BNM0_9LACO</name>
<accession>A0ABY5BNM0</accession>
<evidence type="ECO:0000313" key="1">
    <source>
        <dbReference type="EMBL" id="USS85275.1"/>
    </source>
</evidence>
<evidence type="ECO:0008006" key="3">
    <source>
        <dbReference type="Google" id="ProtNLM"/>
    </source>
</evidence>
<dbReference type="EMBL" id="CP097116">
    <property type="protein sequence ID" value="USS85275.1"/>
    <property type="molecule type" value="Genomic_DNA"/>
</dbReference>
<keyword evidence="2" id="KW-1185">Reference proteome</keyword>
<reference evidence="1" key="1">
    <citation type="submission" date="2022-05" db="EMBL/GenBank/DDBJ databases">
        <authorList>
            <person name="Oliphant S.A."/>
            <person name="Watson-Haigh N.S."/>
            <person name="Sumby K.M."/>
            <person name="Gardner J.M."/>
            <person name="Jiranek V."/>
        </authorList>
    </citation>
    <scope>NUCLEOTIDE SEQUENCE</scope>
    <source>
        <strain evidence="1">KI16_H9</strain>
    </source>
</reference>
<gene>
    <name evidence="1" type="ORF">M3M35_01015</name>
</gene>
<dbReference type="Proteomes" id="UP001056707">
    <property type="component" value="Chromosome"/>
</dbReference>